<protein>
    <recommendedName>
        <fullName evidence="3">SAP domain-containing protein</fullName>
    </recommendedName>
</protein>
<keyword evidence="5" id="KW-1185">Reference proteome</keyword>
<dbReference type="SMART" id="SM00513">
    <property type="entry name" value="SAP"/>
    <property type="match status" value="1"/>
</dbReference>
<comment type="similarity">
    <text evidence="1">Belongs to the DDA1 family.</text>
</comment>
<feature type="compositionally biased region" description="Polar residues" evidence="2">
    <location>
        <begin position="120"/>
        <end position="145"/>
    </location>
</feature>
<gene>
    <name evidence="4" type="ORF">M5K25_028067</name>
</gene>
<reference evidence="4 5" key="1">
    <citation type="journal article" date="2024" name="Plant Biotechnol. J.">
        <title>Dendrobium thyrsiflorum genome and its molecular insights into genes involved in important horticultural traits.</title>
        <authorList>
            <person name="Chen B."/>
            <person name="Wang J.Y."/>
            <person name="Zheng P.J."/>
            <person name="Li K.L."/>
            <person name="Liang Y.M."/>
            <person name="Chen X.F."/>
            <person name="Zhang C."/>
            <person name="Zhao X."/>
            <person name="He X."/>
            <person name="Zhang G.Q."/>
            <person name="Liu Z.J."/>
            <person name="Xu Q."/>
        </authorList>
    </citation>
    <scope>NUCLEOTIDE SEQUENCE [LARGE SCALE GENOMIC DNA]</scope>
    <source>
        <strain evidence="4">GZMU011</strain>
    </source>
</reference>
<dbReference type="Gene3D" id="1.10.720.30">
    <property type="entry name" value="SAP domain"/>
    <property type="match status" value="1"/>
</dbReference>
<evidence type="ECO:0000259" key="3">
    <source>
        <dbReference type="PROSITE" id="PS50800"/>
    </source>
</evidence>
<dbReference type="Pfam" id="PF10172">
    <property type="entry name" value="DDA1"/>
    <property type="match status" value="1"/>
</dbReference>
<feature type="region of interest" description="Disordered" evidence="2">
    <location>
        <begin position="1"/>
        <end position="25"/>
    </location>
</feature>
<dbReference type="Proteomes" id="UP001552299">
    <property type="component" value="Unassembled WGS sequence"/>
</dbReference>
<feature type="domain" description="SAP" evidence="3">
    <location>
        <begin position="145"/>
        <end position="179"/>
    </location>
</feature>
<dbReference type="PROSITE" id="PS50800">
    <property type="entry name" value="SAP"/>
    <property type="match status" value="1"/>
</dbReference>
<dbReference type="InterPro" id="IPR033575">
    <property type="entry name" value="DDA1-like"/>
</dbReference>
<feature type="region of interest" description="Disordered" evidence="2">
    <location>
        <begin position="102"/>
        <end position="145"/>
    </location>
</feature>
<organism evidence="4 5">
    <name type="scientific">Dendrobium thyrsiflorum</name>
    <name type="common">Pinecone-like raceme dendrobium</name>
    <name type="synonym">Orchid</name>
    <dbReference type="NCBI Taxonomy" id="117978"/>
    <lineage>
        <taxon>Eukaryota</taxon>
        <taxon>Viridiplantae</taxon>
        <taxon>Streptophyta</taxon>
        <taxon>Embryophyta</taxon>
        <taxon>Tracheophyta</taxon>
        <taxon>Spermatophyta</taxon>
        <taxon>Magnoliopsida</taxon>
        <taxon>Liliopsida</taxon>
        <taxon>Asparagales</taxon>
        <taxon>Orchidaceae</taxon>
        <taxon>Epidendroideae</taxon>
        <taxon>Malaxideae</taxon>
        <taxon>Dendrobiinae</taxon>
        <taxon>Dendrobium</taxon>
    </lineage>
</organism>
<dbReference type="InterPro" id="IPR036361">
    <property type="entry name" value="SAP_dom_sf"/>
</dbReference>
<sequence length="179" mass="19223">MEAENSDSTAPARVPEQASLGDDEMAAGGASKFLTNLPSRGLFSSAVLSSNLGSMRVYVCDHDTSPPEEQLIKTNATNILIRSLQINKLRIDAKDAKASVAITKGKRSAARPLDGKSSGKRTNTGATSSSGRQEGSRTGFSERMLQTMTVERLRAILKEKGLSPKGKKDELIKRLKDES</sequence>
<accession>A0ABD0TVE2</accession>
<proteinExistence type="inferred from homology"/>
<evidence type="ECO:0000313" key="4">
    <source>
        <dbReference type="EMBL" id="KAL0903669.1"/>
    </source>
</evidence>
<dbReference type="InterPro" id="IPR003034">
    <property type="entry name" value="SAP_dom"/>
</dbReference>
<dbReference type="InterPro" id="IPR018276">
    <property type="entry name" value="DDA1_dom"/>
</dbReference>
<dbReference type="AlphaFoldDB" id="A0ABD0TVE2"/>
<dbReference type="PANTHER" id="PTHR31879:SF2">
    <property type="entry name" value="DET1- AND DDB1-ASSOCIATED PROTEIN 1"/>
    <property type="match status" value="1"/>
</dbReference>
<evidence type="ECO:0000256" key="1">
    <source>
        <dbReference type="ARBA" id="ARBA00008042"/>
    </source>
</evidence>
<dbReference type="SUPFAM" id="SSF68906">
    <property type="entry name" value="SAP domain"/>
    <property type="match status" value="1"/>
</dbReference>
<dbReference type="EMBL" id="JANQDX010000020">
    <property type="protein sequence ID" value="KAL0903669.1"/>
    <property type="molecule type" value="Genomic_DNA"/>
</dbReference>
<name>A0ABD0TVE2_DENTH</name>
<evidence type="ECO:0000313" key="5">
    <source>
        <dbReference type="Proteomes" id="UP001552299"/>
    </source>
</evidence>
<dbReference type="Pfam" id="PF02037">
    <property type="entry name" value="SAP"/>
    <property type="match status" value="1"/>
</dbReference>
<evidence type="ECO:0000256" key="2">
    <source>
        <dbReference type="SAM" id="MobiDB-lite"/>
    </source>
</evidence>
<dbReference type="PANTHER" id="PTHR31879">
    <property type="entry name" value="DET1- AND DDB1-ASSOCIATED PROTEIN 1"/>
    <property type="match status" value="1"/>
</dbReference>
<comment type="caution">
    <text evidence="4">The sequence shown here is derived from an EMBL/GenBank/DDBJ whole genome shotgun (WGS) entry which is preliminary data.</text>
</comment>